<proteinExistence type="predicted"/>
<dbReference type="Gene3D" id="3.20.20.140">
    <property type="entry name" value="Metal-dependent hydrolases"/>
    <property type="match status" value="1"/>
</dbReference>
<dbReference type="InterPro" id="IPR032465">
    <property type="entry name" value="ACMSD"/>
</dbReference>
<gene>
    <name evidence="7" type="ORF">EsVE80_23820</name>
</gene>
<dbReference type="PANTHER" id="PTHR21240">
    <property type="entry name" value="2-AMINO-3-CARBOXYLMUCONATE-6-SEMIALDEHYDE DECARBOXYLASE"/>
    <property type="match status" value="1"/>
</dbReference>
<dbReference type="GO" id="GO:0005829">
    <property type="term" value="C:cytosol"/>
    <property type="evidence" value="ECO:0007669"/>
    <property type="project" value="TreeGrafter"/>
</dbReference>
<evidence type="ECO:0000256" key="4">
    <source>
        <dbReference type="ARBA" id="ARBA00036832"/>
    </source>
</evidence>
<dbReference type="InterPro" id="IPR032466">
    <property type="entry name" value="Metal_Hydrolase"/>
</dbReference>
<evidence type="ECO:0000256" key="5">
    <source>
        <dbReference type="ARBA" id="ARBA00038889"/>
    </source>
</evidence>
<sequence length="309" mass="35165">MKSIDLHTHYLPKGYVAALEKHIPGNPDGWPTPSWRIEDTLELMEKQDIEYSVLSLSSPHINFGSRNETIELAEEANELGKELSEKYPDQIGYFASLPLPYVNETLKAIKRATNKQKALGFTVPTNSRGAYFGSEVFDEVYEQLNEQNAIVALHPNQPQLPLNATIDLPIPLMGFFFDTTMTILKLFQTHFFEKYPDIKLIVPHAGAVMPILTDRVAGYFRNVEGIDVYDISKKLYFDTAGRVLPRQLPALMTLADSNHIVYGSDAPYTDRKSVELLHQELIQTTLISEEEKQKIFYQNGNMLLNRPFK</sequence>
<dbReference type="GO" id="GO:0046872">
    <property type="term" value="F:metal ion binding"/>
    <property type="evidence" value="ECO:0007669"/>
    <property type="project" value="UniProtKB-KW"/>
</dbReference>
<organism evidence="7 8">
    <name type="scientific">Enterococcus saigonensis</name>
    <dbReference type="NCBI Taxonomy" id="1805431"/>
    <lineage>
        <taxon>Bacteria</taxon>
        <taxon>Bacillati</taxon>
        <taxon>Bacillota</taxon>
        <taxon>Bacilli</taxon>
        <taxon>Lactobacillales</taxon>
        <taxon>Enterococcaceae</taxon>
        <taxon>Enterococcus</taxon>
    </lineage>
</organism>
<evidence type="ECO:0000313" key="7">
    <source>
        <dbReference type="EMBL" id="BCA86859.1"/>
    </source>
</evidence>
<name>A0A679IER0_9ENTE</name>
<evidence type="ECO:0000256" key="2">
    <source>
        <dbReference type="ARBA" id="ARBA00022833"/>
    </source>
</evidence>
<evidence type="ECO:0000259" key="6">
    <source>
        <dbReference type="Pfam" id="PF04909"/>
    </source>
</evidence>
<accession>A0A679IER0</accession>
<keyword evidence="3" id="KW-0456">Lyase</keyword>
<dbReference type="EMBL" id="AP022822">
    <property type="protein sequence ID" value="BCA86859.1"/>
    <property type="molecule type" value="Genomic_DNA"/>
</dbReference>
<keyword evidence="7" id="KW-0378">Hydrolase</keyword>
<dbReference type="GO" id="GO:0019748">
    <property type="term" value="P:secondary metabolic process"/>
    <property type="evidence" value="ECO:0007669"/>
    <property type="project" value="TreeGrafter"/>
</dbReference>
<dbReference type="GO" id="GO:0016787">
    <property type="term" value="F:hydrolase activity"/>
    <property type="evidence" value="ECO:0007669"/>
    <property type="project" value="UniProtKB-KW"/>
</dbReference>
<feature type="domain" description="Amidohydrolase-related" evidence="6">
    <location>
        <begin position="4"/>
        <end position="299"/>
    </location>
</feature>
<dbReference type="Pfam" id="PF04909">
    <property type="entry name" value="Amidohydro_2"/>
    <property type="match status" value="1"/>
</dbReference>
<reference evidence="7 8" key="1">
    <citation type="submission" date="2020-02" db="EMBL/GenBank/DDBJ databases">
        <title>Characterization of vanA genotype vancomycin-resistant Enterococcus saigonensis VE80.</title>
        <authorList>
            <person name="Harada T."/>
            <person name="Motooka D."/>
            <person name="Nakamura S."/>
            <person name="Yamamoto Y."/>
            <person name="Kawahara R."/>
            <person name="Kawatsu K."/>
        </authorList>
    </citation>
    <scope>NUCLEOTIDE SEQUENCE [LARGE SCALE GENOMIC DNA]</scope>
    <source>
        <strain evidence="7 8">VE80</strain>
    </source>
</reference>
<dbReference type="PANTHER" id="PTHR21240:SF29">
    <property type="entry name" value="AMIDOHYDROLASE-RELATED DOMAIN-CONTAINING PROTEIN"/>
    <property type="match status" value="1"/>
</dbReference>
<dbReference type="KEGG" id="esg:EsVE80_23820"/>
<dbReference type="EC" id="4.1.1.52" evidence="5"/>
<evidence type="ECO:0000256" key="3">
    <source>
        <dbReference type="ARBA" id="ARBA00023239"/>
    </source>
</evidence>
<keyword evidence="2" id="KW-0862">Zinc</keyword>
<keyword evidence="1" id="KW-0479">Metal-binding</keyword>
<dbReference type="GO" id="GO:0047596">
    <property type="term" value="F:6-methylsalicylate decarboxylase activity"/>
    <property type="evidence" value="ECO:0007669"/>
    <property type="project" value="UniProtKB-EC"/>
</dbReference>
<dbReference type="InterPro" id="IPR006680">
    <property type="entry name" value="Amidohydro-rel"/>
</dbReference>
<keyword evidence="8" id="KW-1185">Reference proteome</keyword>
<evidence type="ECO:0000256" key="1">
    <source>
        <dbReference type="ARBA" id="ARBA00022723"/>
    </source>
</evidence>
<comment type="catalytic activity">
    <reaction evidence="4">
        <text>6-methylsalicylate + H(+) = 3-methylphenol + CO2</text>
        <dbReference type="Rhea" id="RHEA:23112"/>
        <dbReference type="ChEBI" id="CHEBI:15378"/>
        <dbReference type="ChEBI" id="CHEBI:16526"/>
        <dbReference type="ChEBI" id="CHEBI:17231"/>
        <dbReference type="ChEBI" id="CHEBI:36658"/>
        <dbReference type="EC" id="4.1.1.52"/>
    </reaction>
    <physiologicalReaction direction="left-to-right" evidence="4">
        <dbReference type="Rhea" id="RHEA:23113"/>
    </physiologicalReaction>
</comment>
<protein>
    <recommendedName>
        <fullName evidence="5">6-methylsalicylate decarboxylase</fullName>
        <ecNumber evidence="5">4.1.1.52</ecNumber>
    </recommendedName>
</protein>
<evidence type="ECO:0000313" key="8">
    <source>
        <dbReference type="Proteomes" id="UP000502998"/>
    </source>
</evidence>
<dbReference type="RefSeq" id="WP_173103916.1">
    <property type="nucleotide sequence ID" value="NZ_AP022822.1"/>
</dbReference>
<dbReference type="Proteomes" id="UP000502998">
    <property type="component" value="Chromosome"/>
</dbReference>
<dbReference type="SUPFAM" id="SSF51556">
    <property type="entry name" value="Metallo-dependent hydrolases"/>
    <property type="match status" value="1"/>
</dbReference>
<dbReference type="AlphaFoldDB" id="A0A679IER0"/>